<evidence type="ECO:0000313" key="12">
    <source>
        <dbReference type="EMBL" id="MCL7042584.1"/>
    </source>
</evidence>
<dbReference type="PANTHER" id="PTHR26374">
    <property type="entry name" value="ZINC FINGER PROTEIN ZAT5"/>
    <property type="match status" value="1"/>
</dbReference>
<dbReference type="InterPro" id="IPR013087">
    <property type="entry name" value="Znf_C2H2_type"/>
</dbReference>
<keyword evidence="13" id="KW-1185">Reference proteome</keyword>
<dbReference type="SMART" id="SM00355">
    <property type="entry name" value="ZnF_C2H2"/>
    <property type="match status" value="2"/>
</dbReference>
<dbReference type="PROSITE" id="PS00028">
    <property type="entry name" value="ZINC_FINGER_C2H2_1"/>
    <property type="match status" value="2"/>
</dbReference>
<keyword evidence="5" id="KW-0862">Zinc</keyword>
<keyword evidence="3" id="KW-0677">Repeat</keyword>
<evidence type="ECO:0000256" key="5">
    <source>
        <dbReference type="ARBA" id="ARBA00022833"/>
    </source>
</evidence>
<dbReference type="Gene3D" id="3.30.160.60">
    <property type="entry name" value="Classic Zinc Finger"/>
    <property type="match status" value="1"/>
</dbReference>
<proteinExistence type="predicted"/>
<keyword evidence="2" id="KW-0479">Metal-binding</keyword>
<sequence>MMMSGKRSRTEMENTTSIENMAKFLMLLSRSRGDHIEYQSMAPQPTSTASRVYECKTCNRQFPSFQALGGHRASHKKPRLMDQISVDNHSAEAAKPKIHECSICGLQFAIGQALGGHMRRHRAAMAENSSTTAAGLTSSSSDTTTDTIQPHQQVPVFKRSNSSRRILGVNLDLNLSVPLSTTAKDSNDFEFCSLAAATQQMSAPPMIYTFI</sequence>
<evidence type="ECO:0000256" key="3">
    <source>
        <dbReference type="ARBA" id="ARBA00022737"/>
    </source>
</evidence>
<dbReference type="Proteomes" id="UP001177140">
    <property type="component" value="Unassembled WGS sequence"/>
</dbReference>
<protein>
    <recommendedName>
        <fullName evidence="11">C2H2-type domain-containing protein</fullName>
    </recommendedName>
</protein>
<keyword evidence="7" id="KW-0804">Transcription</keyword>
<dbReference type="GO" id="GO:0005634">
    <property type="term" value="C:nucleus"/>
    <property type="evidence" value="ECO:0007669"/>
    <property type="project" value="UniProtKB-SubCell"/>
</dbReference>
<comment type="caution">
    <text evidence="12">The sequence shown here is derived from an EMBL/GenBank/DDBJ whole genome shotgun (WGS) entry which is preliminary data.</text>
</comment>
<evidence type="ECO:0000256" key="10">
    <source>
        <dbReference type="SAM" id="MobiDB-lite"/>
    </source>
</evidence>
<keyword evidence="8" id="KW-0539">Nucleus</keyword>
<evidence type="ECO:0000256" key="7">
    <source>
        <dbReference type="ARBA" id="ARBA00023163"/>
    </source>
</evidence>
<evidence type="ECO:0000256" key="6">
    <source>
        <dbReference type="ARBA" id="ARBA00023015"/>
    </source>
</evidence>
<accession>A0AA42AW76</accession>
<name>A0AA42AW76_PAPNU</name>
<feature type="domain" description="C2H2-type" evidence="11">
    <location>
        <begin position="99"/>
        <end position="126"/>
    </location>
</feature>
<organism evidence="12 13">
    <name type="scientific">Papaver nudicaule</name>
    <name type="common">Iceland poppy</name>
    <dbReference type="NCBI Taxonomy" id="74823"/>
    <lineage>
        <taxon>Eukaryota</taxon>
        <taxon>Viridiplantae</taxon>
        <taxon>Streptophyta</taxon>
        <taxon>Embryophyta</taxon>
        <taxon>Tracheophyta</taxon>
        <taxon>Spermatophyta</taxon>
        <taxon>Magnoliopsida</taxon>
        <taxon>Ranunculales</taxon>
        <taxon>Papaveraceae</taxon>
        <taxon>Papaveroideae</taxon>
        <taxon>Papaver</taxon>
    </lineage>
</organism>
<keyword evidence="4 9" id="KW-0863">Zinc-finger</keyword>
<dbReference type="Pfam" id="PF13912">
    <property type="entry name" value="zf-C2H2_6"/>
    <property type="match status" value="2"/>
</dbReference>
<dbReference type="EMBL" id="JAJJMA010237080">
    <property type="protein sequence ID" value="MCL7042584.1"/>
    <property type="molecule type" value="Genomic_DNA"/>
</dbReference>
<feature type="region of interest" description="Disordered" evidence="10">
    <location>
        <begin position="123"/>
        <end position="151"/>
    </location>
</feature>
<comment type="subcellular location">
    <subcellularLocation>
        <location evidence="1">Nucleus</location>
    </subcellularLocation>
</comment>
<evidence type="ECO:0000256" key="9">
    <source>
        <dbReference type="PROSITE-ProRule" id="PRU00042"/>
    </source>
</evidence>
<feature type="domain" description="C2H2-type" evidence="11">
    <location>
        <begin position="53"/>
        <end position="80"/>
    </location>
</feature>
<keyword evidence="6" id="KW-0805">Transcription regulation</keyword>
<gene>
    <name evidence="12" type="ORF">MKW94_008148</name>
</gene>
<dbReference type="InterPro" id="IPR036236">
    <property type="entry name" value="Znf_C2H2_sf"/>
</dbReference>
<evidence type="ECO:0000256" key="2">
    <source>
        <dbReference type="ARBA" id="ARBA00022723"/>
    </source>
</evidence>
<dbReference type="GO" id="GO:0008270">
    <property type="term" value="F:zinc ion binding"/>
    <property type="evidence" value="ECO:0007669"/>
    <property type="project" value="UniProtKB-KW"/>
</dbReference>
<evidence type="ECO:0000259" key="11">
    <source>
        <dbReference type="PROSITE" id="PS50157"/>
    </source>
</evidence>
<dbReference type="PROSITE" id="PS50157">
    <property type="entry name" value="ZINC_FINGER_C2H2_2"/>
    <property type="match status" value="2"/>
</dbReference>
<evidence type="ECO:0000256" key="8">
    <source>
        <dbReference type="ARBA" id="ARBA00023242"/>
    </source>
</evidence>
<dbReference type="PANTHER" id="PTHR26374:SF471">
    <property type="entry name" value="OS03G0279700 PROTEIN"/>
    <property type="match status" value="1"/>
</dbReference>
<feature type="compositionally biased region" description="Low complexity" evidence="10">
    <location>
        <begin position="129"/>
        <end position="147"/>
    </location>
</feature>
<dbReference type="SUPFAM" id="SSF57667">
    <property type="entry name" value="beta-beta-alpha zinc fingers"/>
    <property type="match status" value="1"/>
</dbReference>
<dbReference type="AlphaFoldDB" id="A0AA42AW76"/>
<evidence type="ECO:0000256" key="1">
    <source>
        <dbReference type="ARBA" id="ARBA00004123"/>
    </source>
</evidence>
<evidence type="ECO:0000256" key="4">
    <source>
        <dbReference type="ARBA" id="ARBA00022771"/>
    </source>
</evidence>
<evidence type="ECO:0000313" key="13">
    <source>
        <dbReference type="Proteomes" id="UP001177140"/>
    </source>
</evidence>
<reference evidence="12" key="1">
    <citation type="submission" date="2022-03" db="EMBL/GenBank/DDBJ databases">
        <title>A functionally conserved STORR gene fusion in Papaver species that diverged 16.8 million years ago.</title>
        <authorList>
            <person name="Catania T."/>
        </authorList>
    </citation>
    <scope>NUCLEOTIDE SEQUENCE</scope>
    <source>
        <strain evidence="12">S-191538</strain>
    </source>
</reference>